<feature type="compositionally biased region" description="Polar residues" evidence="1">
    <location>
        <begin position="278"/>
        <end position="290"/>
    </location>
</feature>
<comment type="caution">
    <text evidence="2">The sequence shown here is derived from an EMBL/GenBank/DDBJ whole genome shotgun (WGS) entry which is preliminary data.</text>
</comment>
<dbReference type="RefSeq" id="XP_043007573.1">
    <property type="nucleotide sequence ID" value="XM_043155111.1"/>
</dbReference>
<protein>
    <submittedName>
        <fullName evidence="2">Uncharacterized protein</fullName>
    </submittedName>
</protein>
<sequence>MRRATCSSLRARLVARKWHLPSGFRLNSTFESPSTASTSSDSPRKKRNQPPNGQYTIFARTWDHLRSPLDTLAIVQYLGKAFGPVEEFRSFKSSLMVRFRDAASAKRALKHTATIPIPAPPEPKESRIDGGLGLDDFQPYLERQEFDPALTPANNAENLAQMPNTILVTLSAAPDLHTFQPRPDRHYFISTKAAINFVKWAGFAAIKPIEEGMPLDKLDHEWMRRTVRRHARNQNLPNPLEFQPGKEPTREPYRNQSEELGSKPPPVSGKEWVAPVTKPSTSKSLETTPSAERETEWEPLPEFVVENTSESSFIFPKVTELVEPEIRTADSVPVTIIHHETSHSPTEQPTPPPAEQPSQAPHQPTPPDDIASQALAASQIQQANAILQQLNSPKLKQGKQGNYKTAVPNSPKRQQPRTRLFLESEASEDAKPHTDLSSGVENPNTEQAADGRLKKFLGGWF</sequence>
<evidence type="ECO:0000313" key="3">
    <source>
        <dbReference type="Proteomes" id="UP001049176"/>
    </source>
</evidence>
<name>A0A9P7RX63_9AGAR</name>
<dbReference type="KEGG" id="more:E1B28_010158"/>
<feature type="compositionally biased region" description="Polar residues" evidence="1">
    <location>
        <begin position="399"/>
        <end position="413"/>
    </location>
</feature>
<feature type="compositionally biased region" description="Polar residues" evidence="1">
    <location>
        <begin position="435"/>
        <end position="447"/>
    </location>
</feature>
<feature type="compositionally biased region" description="Low complexity" evidence="1">
    <location>
        <begin position="29"/>
        <end position="41"/>
    </location>
</feature>
<evidence type="ECO:0000256" key="1">
    <source>
        <dbReference type="SAM" id="MobiDB-lite"/>
    </source>
</evidence>
<feature type="compositionally biased region" description="Basic and acidic residues" evidence="1">
    <location>
        <begin position="247"/>
        <end position="261"/>
    </location>
</feature>
<gene>
    <name evidence="2" type="ORF">E1B28_010158</name>
</gene>
<feature type="region of interest" description="Disordered" evidence="1">
    <location>
        <begin position="229"/>
        <end position="301"/>
    </location>
</feature>
<reference evidence="2" key="1">
    <citation type="journal article" date="2021" name="Genome Biol. Evol.">
        <title>The assembled and annotated genome of the fairy-ring fungus Marasmius oreades.</title>
        <authorList>
            <person name="Hiltunen M."/>
            <person name="Ament-Velasquez S.L."/>
            <person name="Johannesson H."/>
        </authorList>
    </citation>
    <scope>NUCLEOTIDE SEQUENCE</scope>
    <source>
        <strain evidence="2">03SP1</strain>
    </source>
</reference>
<proteinExistence type="predicted"/>
<dbReference type="GeneID" id="66079234"/>
<organism evidence="2 3">
    <name type="scientific">Marasmius oreades</name>
    <name type="common">fairy-ring Marasmius</name>
    <dbReference type="NCBI Taxonomy" id="181124"/>
    <lineage>
        <taxon>Eukaryota</taxon>
        <taxon>Fungi</taxon>
        <taxon>Dikarya</taxon>
        <taxon>Basidiomycota</taxon>
        <taxon>Agaricomycotina</taxon>
        <taxon>Agaricomycetes</taxon>
        <taxon>Agaricomycetidae</taxon>
        <taxon>Agaricales</taxon>
        <taxon>Marasmiineae</taxon>
        <taxon>Marasmiaceae</taxon>
        <taxon>Marasmius</taxon>
    </lineage>
</organism>
<dbReference type="AlphaFoldDB" id="A0A9P7RX63"/>
<dbReference type="Proteomes" id="UP001049176">
    <property type="component" value="Chromosome 6"/>
</dbReference>
<feature type="region of interest" description="Disordered" evidence="1">
    <location>
        <begin position="386"/>
        <end position="461"/>
    </location>
</feature>
<evidence type="ECO:0000313" key="2">
    <source>
        <dbReference type="EMBL" id="KAG7091103.1"/>
    </source>
</evidence>
<keyword evidence="3" id="KW-1185">Reference proteome</keyword>
<accession>A0A9P7RX63</accession>
<feature type="region of interest" description="Disordered" evidence="1">
    <location>
        <begin position="341"/>
        <end position="372"/>
    </location>
</feature>
<dbReference type="OrthoDB" id="3362336at2759"/>
<dbReference type="EMBL" id="CM032186">
    <property type="protein sequence ID" value="KAG7091103.1"/>
    <property type="molecule type" value="Genomic_DNA"/>
</dbReference>
<feature type="region of interest" description="Disordered" evidence="1">
    <location>
        <begin position="29"/>
        <end position="53"/>
    </location>
</feature>